<dbReference type="EMBL" id="JABTTE010000002">
    <property type="protein sequence ID" value="NSL50718.1"/>
    <property type="molecule type" value="Genomic_DNA"/>
</dbReference>
<evidence type="ECO:0000313" key="3">
    <source>
        <dbReference type="EMBL" id="NSL50718.1"/>
    </source>
</evidence>
<evidence type="ECO:0000259" key="2">
    <source>
        <dbReference type="PROSITE" id="PS51677"/>
    </source>
</evidence>
<dbReference type="PROSITE" id="PS51677">
    <property type="entry name" value="NODB"/>
    <property type="match status" value="1"/>
</dbReference>
<dbReference type="RefSeq" id="WP_173729907.1">
    <property type="nucleotide sequence ID" value="NZ_JABTTE010000002.1"/>
</dbReference>
<keyword evidence="4" id="KW-1185">Reference proteome</keyword>
<dbReference type="InterPro" id="IPR011330">
    <property type="entry name" value="Glyco_hydro/deAcase_b/a-brl"/>
</dbReference>
<feature type="region of interest" description="Disordered" evidence="1">
    <location>
        <begin position="33"/>
        <end position="61"/>
    </location>
</feature>
<organism evidence="3 4">
    <name type="scientific">Calidifontibacillus erzurumensis</name>
    <dbReference type="NCBI Taxonomy" id="2741433"/>
    <lineage>
        <taxon>Bacteria</taxon>
        <taxon>Bacillati</taxon>
        <taxon>Bacillota</taxon>
        <taxon>Bacilli</taxon>
        <taxon>Bacillales</taxon>
        <taxon>Bacillaceae</taxon>
        <taxon>Calidifontibacillus/Schinkia group</taxon>
        <taxon>Calidifontibacillus</taxon>
    </lineage>
</organism>
<dbReference type="AlphaFoldDB" id="A0A8J8GE45"/>
<dbReference type="PANTHER" id="PTHR10587:SF125">
    <property type="entry name" value="POLYSACCHARIDE DEACETYLASE YHEN-RELATED"/>
    <property type="match status" value="1"/>
</dbReference>
<name>A0A8J8GE45_9BACI</name>
<dbReference type="Proteomes" id="UP000625804">
    <property type="component" value="Unassembled WGS sequence"/>
</dbReference>
<dbReference type="Gene3D" id="3.20.20.370">
    <property type="entry name" value="Glycoside hydrolase/deacetylase"/>
    <property type="match status" value="1"/>
</dbReference>
<accession>A0A8J8GE45</accession>
<dbReference type="InterPro" id="IPR002509">
    <property type="entry name" value="NODB_dom"/>
</dbReference>
<dbReference type="SUPFAM" id="SSF88713">
    <property type="entry name" value="Glycoside hydrolase/deacetylase"/>
    <property type="match status" value="1"/>
</dbReference>
<proteinExistence type="predicted"/>
<dbReference type="GO" id="GO:0005975">
    <property type="term" value="P:carbohydrate metabolic process"/>
    <property type="evidence" value="ECO:0007669"/>
    <property type="project" value="InterPro"/>
</dbReference>
<sequence length="281" mass="32643">MKWGVYLYLILILLLLTACAYKMDSNSLIEDENTSVDHKMETSAEDRENNKDEDEHKGEDMQNNEMIEIEKPKYRVNPTSFAVEPLNESNENVVLLTIDDAPDKHALEMAKILKQLNVQAIFFVNGHFLKTDEQKAVLKEIYDMGFMIGNHTMTHANLKKLPKEKQYEEIVKLNDLVEEITGERPKFFRAPFGANTDFSRQIVLEEKMVLMNWTYGYDFLEPYMTKDAIREIMVNTNLLQDGANLLMHDREWTKDALKDIVIGLKNKGFEIVDPHVIETIH</sequence>
<dbReference type="GO" id="GO:0016810">
    <property type="term" value="F:hydrolase activity, acting on carbon-nitrogen (but not peptide) bonds"/>
    <property type="evidence" value="ECO:0007669"/>
    <property type="project" value="InterPro"/>
</dbReference>
<gene>
    <name evidence="3" type="ORF">HR057_02940</name>
</gene>
<dbReference type="Pfam" id="PF01522">
    <property type="entry name" value="Polysacc_deac_1"/>
    <property type="match status" value="1"/>
</dbReference>
<evidence type="ECO:0000313" key="4">
    <source>
        <dbReference type="Proteomes" id="UP000625804"/>
    </source>
</evidence>
<evidence type="ECO:0000256" key="1">
    <source>
        <dbReference type="SAM" id="MobiDB-lite"/>
    </source>
</evidence>
<comment type="caution">
    <text evidence="3">The sequence shown here is derived from an EMBL/GenBank/DDBJ whole genome shotgun (WGS) entry which is preliminary data.</text>
</comment>
<dbReference type="InterPro" id="IPR050248">
    <property type="entry name" value="Polysacc_deacetylase_ArnD"/>
</dbReference>
<dbReference type="CDD" id="cd10917">
    <property type="entry name" value="CE4_NodB_like_6s_7s"/>
    <property type="match status" value="1"/>
</dbReference>
<dbReference type="PANTHER" id="PTHR10587">
    <property type="entry name" value="GLYCOSYL TRANSFERASE-RELATED"/>
    <property type="match status" value="1"/>
</dbReference>
<reference evidence="3" key="1">
    <citation type="submission" date="2020-06" db="EMBL/GenBank/DDBJ databases">
        <title>A novel thermopfilic bacterium from Erzurum, Turkey.</title>
        <authorList>
            <person name="Adiguzel A."/>
            <person name="Ay H."/>
            <person name="Baltaci M.O."/>
        </authorList>
    </citation>
    <scope>NUCLEOTIDE SEQUENCE</scope>
    <source>
        <strain evidence="3">P2</strain>
    </source>
</reference>
<feature type="domain" description="NodB homology" evidence="2">
    <location>
        <begin position="92"/>
        <end position="272"/>
    </location>
</feature>
<protein>
    <submittedName>
        <fullName evidence="3">Polysaccharide deacetylase family protein</fullName>
    </submittedName>
</protein>
<feature type="compositionally biased region" description="Basic and acidic residues" evidence="1">
    <location>
        <begin position="35"/>
        <end position="60"/>
    </location>
</feature>
<dbReference type="PROSITE" id="PS51257">
    <property type="entry name" value="PROKAR_LIPOPROTEIN"/>
    <property type="match status" value="1"/>
</dbReference>